<sequence>MKISTESSQVNHLVAELAEVPEQAHDNIIKAVQFTANGIKKTSRELASGIAHAPDYPNAITYDWADLGVGKGVSAEIGPDKDRRQGPLGNILEYGTVNNPPYAHLGPALDRWSPDFVEGLEKAAADALGAL</sequence>
<accession>A0A317D499</accession>
<dbReference type="Proteomes" id="UP000245410">
    <property type="component" value="Unassembled WGS sequence"/>
</dbReference>
<evidence type="ECO:0000313" key="1">
    <source>
        <dbReference type="EMBL" id="PWR08576.1"/>
    </source>
</evidence>
<keyword evidence="2" id="KW-1185">Reference proteome</keyword>
<protein>
    <recommendedName>
        <fullName evidence="3">HK97 gp10 family phage protein</fullName>
    </recommendedName>
</protein>
<evidence type="ECO:0008006" key="3">
    <source>
        <dbReference type="Google" id="ProtNLM"/>
    </source>
</evidence>
<gene>
    <name evidence="1" type="ORF">DKT68_15275</name>
</gene>
<evidence type="ECO:0000313" key="2">
    <source>
        <dbReference type="Proteomes" id="UP000245410"/>
    </source>
</evidence>
<dbReference type="RefSeq" id="WP_109818075.1">
    <property type="nucleotide sequence ID" value="NZ_QGKR01000196.1"/>
</dbReference>
<dbReference type="AlphaFoldDB" id="A0A317D499"/>
<proteinExistence type="predicted"/>
<dbReference type="OrthoDB" id="3233584at2"/>
<comment type="caution">
    <text evidence="1">The sequence shown here is derived from an EMBL/GenBank/DDBJ whole genome shotgun (WGS) entry which is preliminary data.</text>
</comment>
<organism evidence="1 2">
    <name type="scientific">Micromonospora acroterricola</name>
    <dbReference type="NCBI Taxonomy" id="2202421"/>
    <lineage>
        <taxon>Bacteria</taxon>
        <taxon>Bacillati</taxon>
        <taxon>Actinomycetota</taxon>
        <taxon>Actinomycetes</taxon>
        <taxon>Micromonosporales</taxon>
        <taxon>Micromonosporaceae</taxon>
        <taxon>Micromonospora</taxon>
    </lineage>
</organism>
<dbReference type="EMBL" id="QGKR01000196">
    <property type="protein sequence ID" value="PWR08576.1"/>
    <property type="molecule type" value="Genomic_DNA"/>
</dbReference>
<reference evidence="1 2" key="1">
    <citation type="submission" date="2018-05" db="EMBL/GenBank/DDBJ databases">
        <title>Micromonospora atacamensis sp. nov., a novel actinobacteria isolated from high altitude Atacama Desert soil.</title>
        <authorList>
            <person name="Carro L."/>
            <person name="Golinska P."/>
            <person name="Klenk H.-P."/>
            <person name="Goodfellow M."/>
        </authorList>
    </citation>
    <scope>NUCLEOTIDE SEQUENCE [LARGE SCALE GENOMIC DNA]</scope>
    <source>
        <strain evidence="1 2">5R2A7</strain>
    </source>
</reference>
<name>A0A317D499_9ACTN</name>